<proteinExistence type="predicted"/>
<dbReference type="InterPro" id="IPR001296">
    <property type="entry name" value="Glyco_trans_1"/>
</dbReference>
<gene>
    <name evidence="2" type="ORF">SAMN05444164_2224</name>
</gene>
<sequence length="515" mass="57699">MTSVDASGAITCSPQPQGLDWHRRFQEQHGRALRVLHLGNIANNAFNNARIQRQHGIDAYVIAYENYHIMASPEWEEATFEGDLGDPFFPDWTKVDLGGYRRPRWFASGPLNLCCSMIAAEVGGQPDLAEEFRRSLDRARQSVCSQRASARVIRLGQKIRRRIRRSPAMARDIFMRRVLVRDDPQQQRLVDVWRQGRAPGSPPSAADFGSYRARLAPLMGLLDRFDVIQAYATDGAWPLLAQRPYFGYEHGTLRAIPFQDDGLGRLTATVFLGADHVFVTNIDCVPAARRLGVPPDRITPLPHAFDDTKLVEFGARNSANRPPDDQVVVFHPTRQDWRDSDPSLVKGNDRLIRAFARVAQQAPALRLAMIAWGRDLDASRELIGSLGLDDKVQWLAPMRKPELWRTYLRSHAVLDQFVLPSFGGITFEALALGRRVITNVDAGTAKEFFSEAPPILSASTESEIAEALCKIVADQDDRHGLGADGAAWIQKYHSAARIVELQLAAYRRHIESVRA</sequence>
<dbReference type="CDD" id="cd03801">
    <property type="entry name" value="GT4_PimA-like"/>
    <property type="match status" value="1"/>
</dbReference>
<feature type="domain" description="Glycosyl transferase family 1" evidence="1">
    <location>
        <begin position="345"/>
        <end position="484"/>
    </location>
</feature>
<reference evidence="2 3" key="1">
    <citation type="submission" date="2016-10" db="EMBL/GenBank/DDBJ databases">
        <authorList>
            <person name="de Groot N.N."/>
        </authorList>
    </citation>
    <scope>NUCLEOTIDE SEQUENCE [LARGE SCALE GENOMIC DNA]</scope>
    <source>
        <strain evidence="2 3">MT12</strain>
    </source>
</reference>
<dbReference type="RefSeq" id="WP_092115527.1">
    <property type="nucleotide sequence ID" value="NZ_FNTH01000001.1"/>
</dbReference>
<evidence type="ECO:0000313" key="3">
    <source>
        <dbReference type="Proteomes" id="UP000198992"/>
    </source>
</evidence>
<dbReference type="PANTHER" id="PTHR12526">
    <property type="entry name" value="GLYCOSYLTRANSFERASE"/>
    <property type="match status" value="1"/>
</dbReference>
<dbReference type="AlphaFoldDB" id="A0A1H4TSX0"/>
<protein>
    <submittedName>
        <fullName evidence="2">Glycosyltransferase involved in cell wall bisynthesis</fullName>
    </submittedName>
</protein>
<dbReference type="SUPFAM" id="SSF53756">
    <property type="entry name" value="UDP-Glycosyltransferase/glycogen phosphorylase"/>
    <property type="match status" value="1"/>
</dbReference>
<accession>A0A1H4TSX0</accession>
<dbReference type="Proteomes" id="UP000198992">
    <property type="component" value="Unassembled WGS sequence"/>
</dbReference>
<organism evidence="2 3">
    <name type="scientific">Bradyrhizobium erythrophlei</name>
    <dbReference type="NCBI Taxonomy" id="1437360"/>
    <lineage>
        <taxon>Bacteria</taxon>
        <taxon>Pseudomonadati</taxon>
        <taxon>Pseudomonadota</taxon>
        <taxon>Alphaproteobacteria</taxon>
        <taxon>Hyphomicrobiales</taxon>
        <taxon>Nitrobacteraceae</taxon>
        <taxon>Bradyrhizobium</taxon>
    </lineage>
</organism>
<dbReference type="Pfam" id="PF00534">
    <property type="entry name" value="Glycos_transf_1"/>
    <property type="match status" value="1"/>
</dbReference>
<dbReference type="OrthoDB" id="8479328at2"/>
<keyword evidence="2" id="KW-0808">Transferase</keyword>
<dbReference type="EMBL" id="FNTH01000001">
    <property type="protein sequence ID" value="SEC59298.1"/>
    <property type="molecule type" value="Genomic_DNA"/>
</dbReference>
<evidence type="ECO:0000313" key="2">
    <source>
        <dbReference type="EMBL" id="SEC59298.1"/>
    </source>
</evidence>
<dbReference type="GO" id="GO:0016757">
    <property type="term" value="F:glycosyltransferase activity"/>
    <property type="evidence" value="ECO:0007669"/>
    <property type="project" value="InterPro"/>
</dbReference>
<evidence type="ECO:0000259" key="1">
    <source>
        <dbReference type="Pfam" id="PF00534"/>
    </source>
</evidence>
<name>A0A1H4TSX0_9BRAD</name>
<dbReference type="PANTHER" id="PTHR12526:SF634">
    <property type="entry name" value="BLL3361 PROTEIN"/>
    <property type="match status" value="1"/>
</dbReference>
<dbReference type="Gene3D" id="3.40.50.2000">
    <property type="entry name" value="Glycogen Phosphorylase B"/>
    <property type="match status" value="2"/>
</dbReference>